<accession>A0A375I0R1</accession>
<gene>
    <name evidence="1" type="ORF">PROPJV5_1391</name>
</gene>
<evidence type="ECO:0000313" key="2">
    <source>
        <dbReference type="Proteomes" id="UP000265962"/>
    </source>
</evidence>
<dbReference type="EMBL" id="OMOH01000004">
    <property type="protein sequence ID" value="SPF68396.1"/>
    <property type="molecule type" value="Genomic_DNA"/>
</dbReference>
<proteinExistence type="predicted"/>
<protein>
    <submittedName>
        <fullName evidence="1">Uncharacterized protein</fullName>
    </submittedName>
</protein>
<reference evidence="2" key="1">
    <citation type="submission" date="2018-02" db="EMBL/GenBank/DDBJ databases">
        <authorList>
            <person name="Hornung B."/>
        </authorList>
    </citation>
    <scope>NUCLEOTIDE SEQUENCE [LARGE SCALE GENOMIC DNA]</scope>
</reference>
<evidence type="ECO:0000313" key="1">
    <source>
        <dbReference type="EMBL" id="SPF68396.1"/>
    </source>
</evidence>
<sequence>MNTDPVDAEPAAFQQGTEGPSALRTRVALWRRVRAVVNEFAPEGDVPDVGRISVTISSAVIGLCLVVPRYERTTSPAAENTELLEQTEGLV</sequence>
<organism evidence="1 2">
    <name type="scientific">Propionibacterium ruminifibrarum</name>
    <dbReference type="NCBI Taxonomy" id="1962131"/>
    <lineage>
        <taxon>Bacteria</taxon>
        <taxon>Bacillati</taxon>
        <taxon>Actinomycetota</taxon>
        <taxon>Actinomycetes</taxon>
        <taxon>Propionibacteriales</taxon>
        <taxon>Propionibacteriaceae</taxon>
        <taxon>Propionibacterium</taxon>
    </lineage>
</organism>
<dbReference type="AlphaFoldDB" id="A0A375I0R1"/>
<dbReference type="RefSeq" id="WP_119715549.1">
    <property type="nucleotide sequence ID" value="NZ_OMOH01000004.1"/>
</dbReference>
<name>A0A375I0R1_9ACTN</name>
<dbReference type="Proteomes" id="UP000265962">
    <property type="component" value="Unassembled WGS sequence"/>
</dbReference>
<keyword evidence="2" id="KW-1185">Reference proteome</keyword>